<dbReference type="PANTHER" id="PTHR43124">
    <property type="entry name" value="PURINE EFFLUX PUMP PBUE"/>
    <property type="match status" value="1"/>
</dbReference>
<dbReference type="Gene3D" id="1.20.1250.20">
    <property type="entry name" value="MFS general substrate transporter like domains"/>
    <property type="match status" value="1"/>
</dbReference>
<dbReference type="InterPro" id="IPR020846">
    <property type="entry name" value="MFS_dom"/>
</dbReference>
<feature type="transmembrane region" description="Helical" evidence="7">
    <location>
        <begin position="296"/>
        <end position="317"/>
    </location>
</feature>
<dbReference type="InterPro" id="IPR036259">
    <property type="entry name" value="MFS_trans_sf"/>
</dbReference>
<evidence type="ECO:0000256" key="5">
    <source>
        <dbReference type="ARBA" id="ARBA00023136"/>
    </source>
</evidence>
<dbReference type="InterPro" id="IPR011701">
    <property type="entry name" value="MFS"/>
</dbReference>
<name>A0A438MI69_9ACTN</name>
<evidence type="ECO:0000256" key="6">
    <source>
        <dbReference type="SAM" id="MobiDB-lite"/>
    </source>
</evidence>
<dbReference type="AlphaFoldDB" id="A0A438MI69"/>
<protein>
    <submittedName>
        <fullName evidence="9">DHA1 family inner membrane transport protein</fullName>
    </submittedName>
</protein>
<feature type="transmembrane region" description="Helical" evidence="7">
    <location>
        <begin position="136"/>
        <end position="158"/>
    </location>
</feature>
<evidence type="ECO:0000259" key="8">
    <source>
        <dbReference type="PROSITE" id="PS50850"/>
    </source>
</evidence>
<keyword evidence="2" id="KW-1003">Cell membrane</keyword>
<dbReference type="Pfam" id="PF07690">
    <property type="entry name" value="MFS_1"/>
    <property type="match status" value="1"/>
</dbReference>
<comment type="subcellular location">
    <subcellularLocation>
        <location evidence="1">Cell membrane</location>
        <topology evidence="1">Multi-pass membrane protein</topology>
    </subcellularLocation>
</comment>
<proteinExistence type="predicted"/>
<dbReference type="GO" id="GO:0005886">
    <property type="term" value="C:plasma membrane"/>
    <property type="evidence" value="ECO:0007669"/>
    <property type="project" value="UniProtKB-SubCell"/>
</dbReference>
<sequence>MDRRSTARSIGALAALSMSTFIYVTSETLPIGLLTLIATDLSTSPSAVGLLVTGYGLVVVITTVPLTRLTYRMPRRLLLTSLLAVFVVAGCLSAAATSYAVLLGARVIMAVSQAVFWAVVISTATGLFPPRVHGRVIAVVLAGGNLATVLGVPAGTWLGQQAGWRASFVALSAVGLLALVAIVLLLPATVAGRGPVTKGTAPDARAYWRLLAMSALVVAGTFTALTYVTPFLTEVSAFSAAAIGPLLLLRGIASVLGVAVSGHLVDRYAGAAIAVPVAAQAVALLGLYVLGSVPVAAAALVALSGMSFAALATALAGRVLQVAPGSVDLAGAGSSTAFNVGITAGALIGSGLLSGFGVRSTALVGGLLSLAGLALLISRPGGRSQRGGRGPRHRDRNAAGAYGSSP</sequence>
<dbReference type="CDD" id="cd17324">
    <property type="entry name" value="MFS_NepI_like"/>
    <property type="match status" value="1"/>
</dbReference>
<dbReference type="Proteomes" id="UP000284824">
    <property type="component" value="Unassembled WGS sequence"/>
</dbReference>
<accession>A0A438MI69</accession>
<feature type="transmembrane region" description="Helical" evidence="7">
    <location>
        <begin position="329"/>
        <end position="350"/>
    </location>
</feature>
<keyword evidence="4 7" id="KW-1133">Transmembrane helix</keyword>
<dbReference type="GO" id="GO:0022857">
    <property type="term" value="F:transmembrane transporter activity"/>
    <property type="evidence" value="ECO:0007669"/>
    <property type="project" value="InterPro"/>
</dbReference>
<comment type="caution">
    <text evidence="9">The sequence shown here is derived from an EMBL/GenBank/DDBJ whole genome shotgun (WGS) entry which is preliminary data.</text>
</comment>
<organism evidence="9 10">
    <name type="scientific">Nonomuraea polychroma</name>
    <dbReference type="NCBI Taxonomy" id="46176"/>
    <lineage>
        <taxon>Bacteria</taxon>
        <taxon>Bacillati</taxon>
        <taxon>Actinomycetota</taxon>
        <taxon>Actinomycetes</taxon>
        <taxon>Streptosporangiales</taxon>
        <taxon>Streptosporangiaceae</taxon>
        <taxon>Nonomuraea</taxon>
    </lineage>
</organism>
<evidence type="ECO:0000313" key="9">
    <source>
        <dbReference type="EMBL" id="RVX45258.1"/>
    </source>
</evidence>
<feature type="transmembrane region" description="Helical" evidence="7">
    <location>
        <begin position="356"/>
        <end position="377"/>
    </location>
</feature>
<feature type="domain" description="Major facilitator superfamily (MFS) profile" evidence="8">
    <location>
        <begin position="12"/>
        <end position="383"/>
    </location>
</feature>
<feature type="transmembrane region" description="Helical" evidence="7">
    <location>
        <begin position="7"/>
        <end position="26"/>
    </location>
</feature>
<dbReference type="InterPro" id="IPR050189">
    <property type="entry name" value="MFS_Efflux_Transporters"/>
</dbReference>
<feature type="transmembrane region" description="Helical" evidence="7">
    <location>
        <begin position="235"/>
        <end position="256"/>
    </location>
</feature>
<keyword evidence="3 7" id="KW-0812">Transmembrane</keyword>
<feature type="transmembrane region" description="Helical" evidence="7">
    <location>
        <begin position="207"/>
        <end position="229"/>
    </location>
</feature>
<feature type="transmembrane region" description="Helical" evidence="7">
    <location>
        <begin position="46"/>
        <end position="66"/>
    </location>
</feature>
<evidence type="ECO:0000256" key="3">
    <source>
        <dbReference type="ARBA" id="ARBA00022692"/>
    </source>
</evidence>
<dbReference type="RefSeq" id="WP_127936903.1">
    <property type="nucleotide sequence ID" value="NZ_SAUN01000001.1"/>
</dbReference>
<gene>
    <name evidence="9" type="ORF">EDD27_8045</name>
</gene>
<feature type="region of interest" description="Disordered" evidence="6">
    <location>
        <begin position="381"/>
        <end position="406"/>
    </location>
</feature>
<evidence type="ECO:0000313" key="10">
    <source>
        <dbReference type="Proteomes" id="UP000284824"/>
    </source>
</evidence>
<feature type="transmembrane region" description="Helical" evidence="7">
    <location>
        <begin position="107"/>
        <end position="129"/>
    </location>
</feature>
<dbReference type="PANTHER" id="PTHR43124:SF3">
    <property type="entry name" value="CHLORAMPHENICOL EFFLUX PUMP RV0191"/>
    <property type="match status" value="1"/>
</dbReference>
<feature type="transmembrane region" description="Helical" evidence="7">
    <location>
        <begin position="268"/>
        <end position="290"/>
    </location>
</feature>
<keyword evidence="10" id="KW-1185">Reference proteome</keyword>
<evidence type="ECO:0000256" key="1">
    <source>
        <dbReference type="ARBA" id="ARBA00004651"/>
    </source>
</evidence>
<keyword evidence="5 7" id="KW-0472">Membrane</keyword>
<dbReference type="SUPFAM" id="SSF103473">
    <property type="entry name" value="MFS general substrate transporter"/>
    <property type="match status" value="1"/>
</dbReference>
<feature type="transmembrane region" description="Helical" evidence="7">
    <location>
        <begin position="78"/>
        <end position="101"/>
    </location>
</feature>
<dbReference type="OrthoDB" id="4335859at2"/>
<dbReference type="PROSITE" id="PS50850">
    <property type="entry name" value="MFS"/>
    <property type="match status" value="1"/>
</dbReference>
<reference evidence="9 10" key="1">
    <citation type="submission" date="2019-01" db="EMBL/GenBank/DDBJ databases">
        <title>Sequencing the genomes of 1000 actinobacteria strains.</title>
        <authorList>
            <person name="Klenk H.-P."/>
        </authorList>
    </citation>
    <scope>NUCLEOTIDE SEQUENCE [LARGE SCALE GENOMIC DNA]</scope>
    <source>
        <strain evidence="9 10">DSM 43925</strain>
    </source>
</reference>
<evidence type="ECO:0000256" key="2">
    <source>
        <dbReference type="ARBA" id="ARBA00022475"/>
    </source>
</evidence>
<evidence type="ECO:0000256" key="4">
    <source>
        <dbReference type="ARBA" id="ARBA00022989"/>
    </source>
</evidence>
<feature type="transmembrane region" description="Helical" evidence="7">
    <location>
        <begin position="164"/>
        <end position="186"/>
    </location>
</feature>
<evidence type="ECO:0000256" key="7">
    <source>
        <dbReference type="SAM" id="Phobius"/>
    </source>
</evidence>
<dbReference type="EMBL" id="SAUN01000001">
    <property type="protein sequence ID" value="RVX45258.1"/>
    <property type="molecule type" value="Genomic_DNA"/>
</dbReference>